<reference evidence="3 4" key="1">
    <citation type="submission" date="2017-03" db="EMBL/GenBank/DDBJ databases">
        <authorList>
            <person name="Afonso C.L."/>
            <person name="Miller P.J."/>
            <person name="Scott M.A."/>
            <person name="Spackman E."/>
            <person name="Goraichik I."/>
            <person name="Dimitrov K.M."/>
            <person name="Suarez D.L."/>
            <person name="Swayne D.E."/>
        </authorList>
    </citation>
    <scope>NUCLEOTIDE SEQUENCE [LARGE SCALE GENOMIC DNA]</scope>
    <source>
        <strain evidence="3">PRJEB14757</strain>
    </source>
</reference>
<dbReference type="Pfam" id="PF03961">
    <property type="entry name" value="FapA"/>
    <property type="match status" value="1"/>
</dbReference>
<dbReference type="PANTHER" id="PTHR38032:SF1">
    <property type="entry name" value="RNA-BINDING PROTEIN KHPB N-TERMINAL DOMAIN-CONTAINING PROTEIN"/>
    <property type="match status" value="1"/>
</dbReference>
<feature type="region of interest" description="Disordered" evidence="2">
    <location>
        <begin position="140"/>
        <end position="190"/>
    </location>
</feature>
<dbReference type="Proteomes" id="UP000191931">
    <property type="component" value="Unassembled WGS sequence"/>
</dbReference>
<organism evidence="3 4">
    <name type="scientific">Desulfamplus magnetovallimortis</name>
    <dbReference type="NCBI Taxonomy" id="1246637"/>
    <lineage>
        <taxon>Bacteria</taxon>
        <taxon>Pseudomonadati</taxon>
        <taxon>Thermodesulfobacteriota</taxon>
        <taxon>Desulfobacteria</taxon>
        <taxon>Desulfobacterales</taxon>
        <taxon>Desulfobacteraceae</taxon>
        <taxon>Desulfamplus</taxon>
    </lineage>
</organism>
<accession>A0A1W1H7C9</accession>
<dbReference type="InterPro" id="IPR046865">
    <property type="entry name" value="FapA_b_solenoid"/>
</dbReference>
<keyword evidence="1" id="KW-0175">Coiled coil</keyword>
<name>A0A1W1H7C9_9BACT</name>
<feature type="compositionally biased region" description="Basic and acidic residues" evidence="2">
    <location>
        <begin position="167"/>
        <end position="176"/>
    </location>
</feature>
<dbReference type="STRING" id="1246637.MTBBW1_1310088"/>
<evidence type="ECO:0000256" key="2">
    <source>
        <dbReference type="SAM" id="MobiDB-lite"/>
    </source>
</evidence>
<evidence type="ECO:0000313" key="3">
    <source>
        <dbReference type="EMBL" id="SLM28390.1"/>
    </source>
</evidence>
<dbReference type="AlphaFoldDB" id="A0A1W1H7C9"/>
<sequence length="807" mass="90994">MKSSEKGIPSLGQLALRYGTINKTQFKTVAAFMQQKALKGEQYEFGALLIEKKLATRYQVNLLQIIRDFLVLKKKGEQFGQIAVDKGYATSEEVELALTRQQQLFREAKIQKMLGDLLVEYGVITEEQRDIITEEQKRLEKIDFDKPGPNNDNYEKSQSFTEQDDESAAKHEKPNEENEEDSQSSEEISFREAEREFIQLKALDDDFALRVLEKGFSTPEVVEAAMEKQNEWFEKFRKLHMLGDIMVSEGILTDMQKNLILKEQKRIHSSATDNSQNTHEISKSERLNGSDNLNESQELKEPNEVKEKIEITISDSQMEAWVNIPAALDKMEEIITPEEIISILNENAITYGICSDAIIKSHLDAKDSSFPVALGEYLYSSIPHYNFDIHKRDKNNLLKKNNVLASLDTKKVKIELLDITGKKVNTIPINPNHAVLRCGRGVTLSEDSTHVVAAMGGYPAMSVEGRFFIFPVVNILGDADIKYGPIDPYASVNIAGILTGAYRIQAGDVKAREIRGCRLDAVGDVTAEMGIMNCTIITQGNIKAKYIHNSRIESFGDVTVEHEIIDSTLLLSGKCIAEKSRVIASSVCARKGIKAAGIGSDVTEPCRLKVGAQDHIIRQSLYITKKISASRQSLDEAIEKKEKLGKKSEFIFNKMVDLKLLHDRAMAKSLRFNKEIEKGRISEDSASYEKTMCLIDALKEKMSSAISTLRKYNNQKKEIDARIDKMESTIKTLAERSRRKIFSLEMDRNRFFQWAESQPSVPEITVSGRIVEGTVINGAFASITLDDDYQNVKFTEKLKKIPVQKIV</sequence>
<evidence type="ECO:0008006" key="5">
    <source>
        <dbReference type="Google" id="ProtNLM"/>
    </source>
</evidence>
<evidence type="ECO:0000256" key="1">
    <source>
        <dbReference type="SAM" id="Coils"/>
    </source>
</evidence>
<dbReference type="OrthoDB" id="5412144at2"/>
<feature type="compositionally biased region" description="Polar residues" evidence="2">
    <location>
        <begin position="269"/>
        <end position="279"/>
    </location>
</feature>
<feature type="region of interest" description="Disordered" evidence="2">
    <location>
        <begin position="267"/>
        <end position="304"/>
    </location>
</feature>
<feature type="compositionally biased region" description="Polar residues" evidence="2">
    <location>
        <begin position="150"/>
        <end position="161"/>
    </location>
</feature>
<dbReference type="PANTHER" id="PTHR38032">
    <property type="entry name" value="POLYMERASE-RELATED"/>
    <property type="match status" value="1"/>
</dbReference>
<proteinExistence type="predicted"/>
<feature type="coiled-coil region" evidence="1">
    <location>
        <begin position="695"/>
        <end position="736"/>
    </location>
</feature>
<dbReference type="EMBL" id="FWEV01000037">
    <property type="protein sequence ID" value="SLM28390.1"/>
    <property type="molecule type" value="Genomic_DNA"/>
</dbReference>
<gene>
    <name evidence="3" type="ORF">MTBBW1_1310088</name>
</gene>
<dbReference type="InterPro" id="IPR005646">
    <property type="entry name" value="FapA"/>
</dbReference>
<keyword evidence="4" id="KW-1185">Reference proteome</keyword>
<protein>
    <recommendedName>
        <fullName evidence="5">DUF342 domain-containing protein</fullName>
    </recommendedName>
</protein>
<dbReference type="RefSeq" id="WP_080804716.1">
    <property type="nucleotide sequence ID" value="NZ_LT828548.1"/>
</dbReference>
<evidence type="ECO:0000313" key="4">
    <source>
        <dbReference type="Proteomes" id="UP000191931"/>
    </source>
</evidence>